<keyword evidence="2" id="KW-1185">Reference proteome</keyword>
<proteinExistence type="predicted"/>
<name>A0A1K2HMW8_9NEIS</name>
<evidence type="ECO:0000313" key="1">
    <source>
        <dbReference type="EMBL" id="SFZ78148.1"/>
    </source>
</evidence>
<evidence type="ECO:0000313" key="2">
    <source>
        <dbReference type="Proteomes" id="UP000186513"/>
    </source>
</evidence>
<sequence length="78" mass="8966">MRVKIGQSGVGGNNESWYYLEFAEEEAKFYHVHEWNNMSFSLSVNEGEERTPLEQSKGKRFYEEAIKAIKIGIFSGVS</sequence>
<accession>A0A1K2HMW8</accession>
<organism evidence="1 2">
    <name type="scientific">Chitinimonas taiwanensis DSM 18899</name>
    <dbReference type="NCBI Taxonomy" id="1121279"/>
    <lineage>
        <taxon>Bacteria</taxon>
        <taxon>Pseudomonadati</taxon>
        <taxon>Pseudomonadota</taxon>
        <taxon>Betaproteobacteria</taxon>
        <taxon>Neisseriales</taxon>
        <taxon>Chitinibacteraceae</taxon>
        <taxon>Chitinimonas</taxon>
    </lineage>
</organism>
<dbReference type="Proteomes" id="UP000186513">
    <property type="component" value="Unassembled WGS sequence"/>
</dbReference>
<protein>
    <submittedName>
        <fullName evidence="1">Uncharacterized protein</fullName>
    </submittedName>
</protein>
<reference evidence="1 2" key="1">
    <citation type="submission" date="2016-11" db="EMBL/GenBank/DDBJ databases">
        <authorList>
            <person name="Jaros S."/>
            <person name="Januszkiewicz K."/>
            <person name="Wedrychowicz H."/>
        </authorList>
    </citation>
    <scope>NUCLEOTIDE SEQUENCE [LARGE SCALE GENOMIC DNA]</scope>
    <source>
        <strain evidence="1 2">DSM 18899</strain>
    </source>
</reference>
<dbReference type="EMBL" id="FPKR01000011">
    <property type="protein sequence ID" value="SFZ78148.1"/>
    <property type="molecule type" value="Genomic_DNA"/>
</dbReference>
<dbReference type="STRING" id="1121279.SAMN02745887_02819"/>
<dbReference type="RefSeq" id="WP_072429312.1">
    <property type="nucleotide sequence ID" value="NZ_FPKR01000011.1"/>
</dbReference>
<gene>
    <name evidence="1" type="ORF">SAMN02745887_02819</name>
</gene>
<dbReference type="AlphaFoldDB" id="A0A1K2HMW8"/>